<reference evidence="3 4" key="1">
    <citation type="journal article" date="2018" name="Microb. Genom.">
        <title>Expanding an expanded genome: long-read sequencing of Trypanosoma cruzi.</title>
        <authorList>
            <person name="Berna L."/>
            <person name="Rodriguez M."/>
            <person name="Chiribao M.L."/>
            <person name="Parodi-Talice A."/>
            <person name="Pita S."/>
            <person name="Rijo G."/>
            <person name="Alvarez-Valin F."/>
            <person name="Robello C."/>
        </authorList>
    </citation>
    <scope>NUCLEOTIDE SEQUENCE [LARGE SCALE GENOMIC DNA]</scope>
    <source>
        <strain evidence="3 4">Dm28c</strain>
    </source>
</reference>
<dbReference type="VEuPathDB" id="TriTrypDB:TcYC6_0080510"/>
<dbReference type="VEuPathDB" id="TriTrypDB:TCDM_01220"/>
<organism evidence="3 4">
    <name type="scientific">Trypanosoma cruzi</name>
    <dbReference type="NCBI Taxonomy" id="5693"/>
    <lineage>
        <taxon>Eukaryota</taxon>
        <taxon>Discoba</taxon>
        <taxon>Euglenozoa</taxon>
        <taxon>Kinetoplastea</taxon>
        <taxon>Metakinetoplastina</taxon>
        <taxon>Trypanosomatida</taxon>
        <taxon>Trypanosomatidae</taxon>
        <taxon>Trypanosoma</taxon>
        <taxon>Schizotrypanum</taxon>
    </lineage>
</organism>
<dbReference type="AlphaFoldDB" id="A0A2V2VV00"/>
<feature type="signal peptide" evidence="2">
    <location>
        <begin position="1"/>
        <end position="28"/>
    </location>
</feature>
<evidence type="ECO:0000313" key="3">
    <source>
        <dbReference type="EMBL" id="PWU98163.1"/>
    </source>
</evidence>
<dbReference type="VEuPathDB" id="TriTrypDB:TcCLB.508169.120"/>
<dbReference type="VEuPathDB" id="TriTrypDB:TCSYLVIO_007429"/>
<dbReference type="VEuPathDB" id="TriTrypDB:Tc_MARK_8472"/>
<keyword evidence="1" id="KW-0472">Membrane</keyword>
<keyword evidence="1" id="KW-0812">Transmembrane</keyword>
<feature type="transmembrane region" description="Helical" evidence="1">
    <location>
        <begin position="239"/>
        <end position="265"/>
    </location>
</feature>
<protein>
    <submittedName>
        <fullName evidence="3">Uncharacterized protein</fullName>
    </submittedName>
</protein>
<keyword evidence="1" id="KW-1133">Transmembrane helix</keyword>
<dbReference type="VEuPathDB" id="TriTrypDB:TcBrA4_0003430"/>
<dbReference type="EMBL" id="PRFA01000013">
    <property type="protein sequence ID" value="PWU98163.1"/>
    <property type="molecule type" value="Genomic_DNA"/>
</dbReference>
<dbReference type="Proteomes" id="UP000246121">
    <property type="component" value="Unassembled WGS sequence"/>
</dbReference>
<dbReference type="VEuPathDB" id="TriTrypDB:ECC02_003836"/>
<proteinExistence type="predicted"/>
<dbReference type="VEuPathDB" id="TriTrypDB:BCY84_16120"/>
<dbReference type="VEuPathDB" id="TriTrypDB:C3747_73g199"/>
<dbReference type="VEuPathDB" id="TriTrypDB:C4B63_13g142"/>
<sequence>MHHKMLDNQRFMVLLLLVFCQFFCFVSADDGATRAALRRLREAVTQHDVEEVKRVIRDKSLQPSVALRTPPPLYWVANERTDSENLARITQILLDHFGESNYDYDMYHPLTRAAHHHLGGVMATLLNWPDTIREVHAKYLWCEDLASLPESVRVVITPESPKCFRDFVRVVEFERSELTAAARRHRRGAENVAVEEFEWSDPFLSPPPGKKPSMKHFVMNPRAFADFAEAITYYFLGEWAPLFTFIYSAIVLTFGCMACGVYFVASRRGR</sequence>
<accession>A0A2V2VV00</accession>
<evidence type="ECO:0000256" key="1">
    <source>
        <dbReference type="SAM" id="Phobius"/>
    </source>
</evidence>
<comment type="caution">
    <text evidence="3">The sequence shown here is derived from an EMBL/GenBank/DDBJ whole genome shotgun (WGS) entry which is preliminary data.</text>
</comment>
<dbReference type="VEuPathDB" id="TriTrypDB:TcG_02423"/>
<name>A0A2V2VV00_TRYCR</name>
<evidence type="ECO:0000313" key="4">
    <source>
        <dbReference type="Proteomes" id="UP000246121"/>
    </source>
</evidence>
<dbReference type="VEuPathDB" id="TriTrypDB:TcCLB.506581.60"/>
<gene>
    <name evidence="3" type="ORF">C4B63_13g142</name>
</gene>
<keyword evidence="2" id="KW-0732">Signal</keyword>
<dbReference type="VEuPathDB" id="TriTrypDB:TcCL_NonESM06378"/>
<evidence type="ECO:0000256" key="2">
    <source>
        <dbReference type="SAM" id="SignalP"/>
    </source>
</evidence>
<feature type="chain" id="PRO_5016042639" evidence="2">
    <location>
        <begin position="29"/>
        <end position="270"/>
    </location>
</feature>